<feature type="modified residue" description="Phosphohistidine" evidence="5">
    <location>
        <position position="1244"/>
    </location>
</feature>
<dbReference type="KEGG" id="gni:GNIT_1015"/>
<organism evidence="13 14">
    <name type="scientific">Glaciecola nitratireducens (strain JCM 12485 / KCTC 12276 / FR1064)</name>
    <dbReference type="NCBI Taxonomy" id="1085623"/>
    <lineage>
        <taxon>Bacteria</taxon>
        <taxon>Pseudomonadati</taxon>
        <taxon>Pseudomonadota</taxon>
        <taxon>Gammaproteobacteria</taxon>
        <taxon>Alteromonadales</taxon>
        <taxon>Alteromonadaceae</taxon>
        <taxon>Brumicola</taxon>
    </lineage>
</organism>
<dbReference type="eggNOG" id="COG2205">
    <property type="taxonomic scope" value="Bacteria"/>
</dbReference>
<dbReference type="InterPro" id="IPR015943">
    <property type="entry name" value="WD40/YVTN_repeat-like_dom_sf"/>
</dbReference>
<dbReference type="PROSITE" id="PS50894">
    <property type="entry name" value="HPT"/>
    <property type="match status" value="1"/>
</dbReference>
<evidence type="ECO:0000259" key="11">
    <source>
        <dbReference type="PROSITE" id="PS50110"/>
    </source>
</evidence>
<protein>
    <recommendedName>
        <fullName evidence="2">histidine kinase</fullName>
        <ecNumber evidence="2">2.7.13.3</ecNumber>
    </recommendedName>
</protein>
<evidence type="ECO:0000256" key="7">
    <source>
        <dbReference type="SAM" id="Coils"/>
    </source>
</evidence>
<dbReference type="InterPro" id="IPR011006">
    <property type="entry name" value="CheY-like_superfamily"/>
</dbReference>
<evidence type="ECO:0000259" key="10">
    <source>
        <dbReference type="PROSITE" id="PS50109"/>
    </source>
</evidence>
<evidence type="ECO:0000256" key="8">
    <source>
        <dbReference type="SAM" id="Phobius"/>
    </source>
</evidence>
<dbReference type="InterPro" id="IPR036097">
    <property type="entry name" value="HisK_dim/P_sf"/>
</dbReference>
<dbReference type="eggNOG" id="COG0784">
    <property type="taxonomic scope" value="Bacteria"/>
</dbReference>
<dbReference type="HOGENOM" id="CLU_000445_28_3_6"/>
<dbReference type="Pfam" id="PF07495">
    <property type="entry name" value="Y_Y_Y"/>
    <property type="match status" value="1"/>
</dbReference>
<dbReference type="InterPro" id="IPR005467">
    <property type="entry name" value="His_kinase_dom"/>
</dbReference>
<dbReference type="SUPFAM" id="SSF52172">
    <property type="entry name" value="CheY-like"/>
    <property type="match status" value="1"/>
</dbReference>
<dbReference type="InterPro" id="IPR036641">
    <property type="entry name" value="HPT_dom_sf"/>
</dbReference>
<dbReference type="Gene3D" id="3.30.565.10">
    <property type="entry name" value="Histidine kinase-like ATPase, C-terminal domain"/>
    <property type="match status" value="1"/>
</dbReference>
<dbReference type="OrthoDB" id="9772100at2"/>
<dbReference type="InterPro" id="IPR004358">
    <property type="entry name" value="Sig_transdc_His_kin-like_C"/>
</dbReference>
<accession>G4QK30</accession>
<keyword evidence="3 6" id="KW-0597">Phosphoprotein</keyword>
<dbReference type="Pfam" id="PF00072">
    <property type="entry name" value="Response_reg"/>
    <property type="match status" value="1"/>
</dbReference>
<dbReference type="Gene3D" id="1.10.287.130">
    <property type="match status" value="1"/>
</dbReference>
<dbReference type="InterPro" id="IPR036890">
    <property type="entry name" value="HATPase_C_sf"/>
</dbReference>
<reference evidence="13 14" key="1">
    <citation type="journal article" date="2011" name="J. Bacteriol.">
        <title>Complete genome sequence of seawater bacterium Glaciecola nitratireducens FR1064T.</title>
        <authorList>
            <person name="Bian F."/>
            <person name="Qin Q.L."/>
            <person name="Xie B.B."/>
            <person name="Shu Y.L."/>
            <person name="Zhang X.Y."/>
            <person name="Yu Y."/>
            <person name="Chen B."/>
            <person name="Chen X.L."/>
            <person name="Zhou B.C."/>
            <person name="Zhang Y.Z."/>
        </authorList>
    </citation>
    <scope>NUCLEOTIDE SEQUENCE [LARGE SCALE GENOMIC DNA]</scope>
    <source>
        <strain evidence="14">JCM 12485 / KCTC 12276 / FR1064</strain>
    </source>
</reference>
<dbReference type="FunFam" id="3.30.565.10:FF:000010">
    <property type="entry name" value="Sensor histidine kinase RcsC"/>
    <property type="match status" value="1"/>
</dbReference>
<evidence type="ECO:0000313" key="13">
    <source>
        <dbReference type="EMBL" id="AEP29152.1"/>
    </source>
</evidence>
<dbReference type="PRINTS" id="PR00344">
    <property type="entry name" value="BCTRLSENSOR"/>
</dbReference>
<evidence type="ECO:0000256" key="9">
    <source>
        <dbReference type="SAM" id="SignalP"/>
    </source>
</evidence>
<dbReference type="Gene3D" id="2.60.40.10">
    <property type="entry name" value="Immunoglobulins"/>
    <property type="match status" value="1"/>
</dbReference>
<feature type="coiled-coil region" evidence="7">
    <location>
        <begin position="791"/>
        <end position="818"/>
    </location>
</feature>
<sequence>MLNRLIKCCSLLILLSLSILRVSANDYQYELLNDNDGFTSSIIFSIVQDEDGFLWFGTGFSGILRYDGKNVVNFKNDPNNPDSLPHDNAGNLILSKQGYLWIGSWGGGAIKFDPSTQVFTQFQSSLDNPDTISHSSVQSIFEDANGVVWFGTFAGGINRFDKDSQKFKRFSMQDERNSGPSNNRIWDIKQTKLNELWIATESGLNKLDTVTLKFSYYFPEPDRLLSERNKIRVIETAENGDLYLGTQNGVVVLDTKLGEFNVIDNPSFPNMGPIYSMIATDFGEYWVTSGHGIFSFSQDDKTLKKVELGFDDRCSQSIFQDRQGTIWLNCEGVGVYKITQTNIFKTFPDPLVKAAFATEVANDNSVLVGTAQNGLFNWRPESNQLTNLIYSETETTFPEIRFITQTSKGDIWYGSSKNLFKLDERGRQIEVLPPVALREEFERFTDIATDEVDNIWIGTKNLLFVVNTIDLSFDSISIENLSTDDYHFSQFYLDPHNNMWVTVQNSLYRWSKDTEELELISSPEPSSNSSEIKDFIYSILIDSNDQLWISNKTGLFMVDQKSGARQAISRYFLEQENKGIRLINEDKSGFLWLVTPTGVSKFNPTSGDFQHYDKRDGLPGSRYFLRPTSSSSDDTIYLSSRDGITYFSPASVKNHSLDENTELTNFEVLSTTTKYNIEQIKKQGIKLKFDESNVKFEFATLDLLNARQIQYSYFLEGFDKDWIENGNNNTATYTNLSGGDYVFRVRAKIKDDLWYDQDLAVNLNVGIPFWERWWMLVVYATLILLGILYYLQRQKRAVIKLERQVAEKTADIAQESQKLAAANRIKSQFLANMSHEIRTPLTTVIGQAEAIICRDVKPEDIYKEVEIIHDSSLYLLALLNDILDLTKIEENKFELEYAPQDLHSLLSNINTMFSMQARVKGLSFSLIENLPRPFIINVDGLRLKQILINLLSNALKFTVSGYVRLEVLLADSRLVFNVEDTGIGISEDQIDLIFGSFTQGDSSIRRRFGGSGLGLHLSNQLAVLMNGEITVKSEVDKGSVFTFSMPAPPVMSASDKPRVNLKVDESSSTPLFNGKILLAEDHSDNRRLISRLLTKLGLTVYTAADGFEALELYKEHSPEVVLMDIQMPRMDGLQAYKALRDLGCEKPIIALTANAMTNEVDEYFSLGFDGYIEKPIDRQLLISTIATFFNANDDDSMRRANSILGNIDMSDLVSEFKTSLISELKHFSAEQEKQDVNALRALAHRLSGASYLFGFAELSRKATQLETNIKNGKLSFLELEPQIDELINEIRHIIG</sequence>
<dbReference type="Pfam" id="PF07494">
    <property type="entry name" value="Reg_prop"/>
    <property type="match status" value="2"/>
</dbReference>
<dbReference type="InterPro" id="IPR013783">
    <property type="entry name" value="Ig-like_fold"/>
</dbReference>
<dbReference type="Pfam" id="PF02518">
    <property type="entry name" value="HATPase_c"/>
    <property type="match status" value="1"/>
</dbReference>
<dbReference type="PROSITE" id="PS50109">
    <property type="entry name" value="HIS_KIN"/>
    <property type="match status" value="1"/>
</dbReference>
<evidence type="ECO:0000259" key="12">
    <source>
        <dbReference type="PROSITE" id="PS50894"/>
    </source>
</evidence>
<dbReference type="PANTHER" id="PTHR43547">
    <property type="entry name" value="TWO-COMPONENT HISTIDINE KINASE"/>
    <property type="match status" value="1"/>
</dbReference>
<gene>
    <name evidence="13" type="ordered locus">GNIT_1015</name>
</gene>
<keyword evidence="8" id="KW-1133">Transmembrane helix</keyword>
<evidence type="ECO:0000256" key="2">
    <source>
        <dbReference type="ARBA" id="ARBA00012438"/>
    </source>
</evidence>
<name>G4QK30_GLANF</name>
<dbReference type="InterPro" id="IPR003661">
    <property type="entry name" value="HisK_dim/P_dom"/>
</dbReference>
<dbReference type="RefSeq" id="WP_014108027.1">
    <property type="nucleotide sequence ID" value="NC_016041.1"/>
</dbReference>
<feature type="domain" description="HPt" evidence="12">
    <location>
        <begin position="1205"/>
        <end position="1295"/>
    </location>
</feature>
<keyword evidence="8" id="KW-0812">Transmembrane</keyword>
<dbReference type="EC" id="2.7.13.3" evidence="2"/>
<evidence type="ECO:0000256" key="3">
    <source>
        <dbReference type="ARBA" id="ARBA00022553"/>
    </source>
</evidence>
<keyword evidence="7" id="KW-0175">Coiled coil</keyword>
<dbReference type="SUPFAM" id="SSF47384">
    <property type="entry name" value="Homodimeric domain of signal transducing histidine kinase"/>
    <property type="match status" value="1"/>
</dbReference>
<dbReference type="SMART" id="SM00388">
    <property type="entry name" value="HisKA"/>
    <property type="match status" value="1"/>
</dbReference>
<dbReference type="STRING" id="1085623.GNIT_1015"/>
<feature type="domain" description="Histidine kinase" evidence="10">
    <location>
        <begin position="832"/>
        <end position="1049"/>
    </location>
</feature>
<dbReference type="InterPro" id="IPR011110">
    <property type="entry name" value="Reg_prop"/>
</dbReference>
<dbReference type="CDD" id="cd00088">
    <property type="entry name" value="HPT"/>
    <property type="match status" value="1"/>
</dbReference>
<feature type="chain" id="PRO_5003467309" description="histidine kinase" evidence="9">
    <location>
        <begin position="25"/>
        <end position="1295"/>
    </location>
</feature>
<keyword evidence="8" id="KW-0472">Membrane</keyword>
<dbReference type="SUPFAM" id="SSF63829">
    <property type="entry name" value="Calcium-dependent phosphotriesterase"/>
    <property type="match status" value="3"/>
</dbReference>
<feature type="signal peptide" evidence="9">
    <location>
        <begin position="1"/>
        <end position="24"/>
    </location>
</feature>
<evidence type="ECO:0000313" key="14">
    <source>
        <dbReference type="Proteomes" id="UP000009282"/>
    </source>
</evidence>
<dbReference type="Gene3D" id="3.40.50.2300">
    <property type="match status" value="1"/>
</dbReference>
<dbReference type="CDD" id="cd17546">
    <property type="entry name" value="REC_hyHK_CKI1_RcsC-like"/>
    <property type="match status" value="1"/>
</dbReference>
<dbReference type="CDD" id="cd16922">
    <property type="entry name" value="HATPase_EvgS-ArcB-TorS-like"/>
    <property type="match status" value="1"/>
</dbReference>
<evidence type="ECO:0000256" key="6">
    <source>
        <dbReference type="PROSITE-ProRule" id="PRU00169"/>
    </source>
</evidence>
<dbReference type="Pfam" id="PF00512">
    <property type="entry name" value="HisKA"/>
    <property type="match status" value="1"/>
</dbReference>
<evidence type="ECO:0000256" key="5">
    <source>
        <dbReference type="PROSITE-ProRule" id="PRU00110"/>
    </source>
</evidence>
<evidence type="ECO:0000256" key="4">
    <source>
        <dbReference type="ARBA" id="ARBA00023012"/>
    </source>
</evidence>
<dbReference type="Gene3D" id="1.20.120.160">
    <property type="entry name" value="HPT domain"/>
    <property type="match status" value="1"/>
</dbReference>
<dbReference type="SMART" id="SM00387">
    <property type="entry name" value="HATPase_c"/>
    <property type="match status" value="1"/>
</dbReference>
<dbReference type="PANTHER" id="PTHR43547:SF2">
    <property type="entry name" value="HYBRID SIGNAL TRANSDUCTION HISTIDINE KINASE C"/>
    <property type="match status" value="1"/>
</dbReference>
<feature type="transmembrane region" description="Helical" evidence="8">
    <location>
        <begin position="773"/>
        <end position="791"/>
    </location>
</feature>
<evidence type="ECO:0000256" key="1">
    <source>
        <dbReference type="ARBA" id="ARBA00000085"/>
    </source>
</evidence>
<dbReference type="GO" id="GO:0000155">
    <property type="term" value="F:phosphorelay sensor kinase activity"/>
    <property type="evidence" value="ECO:0007669"/>
    <property type="project" value="InterPro"/>
</dbReference>
<proteinExistence type="predicted"/>
<dbReference type="InterPro" id="IPR008207">
    <property type="entry name" value="Sig_transdc_His_kin_Hpt_dom"/>
</dbReference>
<dbReference type="InterPro" id="IPR011123">
    <property type="entry name" value="Y_Y_Y"/>
</dbReference>
<dbReference type="Pfam" id="PF01627">
    <property type="entry name" value="Hpt"/>
    <property type="match status" value="1"/>
</dbReference>
<dbReference type="Proteomes" id="UP000009282">
    <property type="component" value="Chromosome"/>
</dbReference>
<dbReference type="PROSITE" id="PS50110">
    <property type="entry name" value="RESPONSE_REGULATORY"/>
    <property type="match status" value="1"/>
</dbReference>
<feature type="domain" description="Response regulatory" evidence="11">
    <location>
        <begin position="1075"/>
        <end position="1189"/>
    </location>
</feature>
<dbReference type="eggNOG" id="COG3292">
    <property type="taxonomic scope" value="Bacteria"/>
</dbReference>
<keyword evidence="4" id="KW-0902">Two-component regulatory system</keyword>
<dbReference type="SUPFAM" id="SSF55874">
    <property type="entry name" value="ATPase domain of HSP90 chaperone/DNA topoisomerase II/histidine kinase"/>
    <property type="match status" value="1"/>
</dbReference>
<keyword evidence="14" id="KW-1185">Reference proteome</keyword>
<comment type="catalytic activity">
    <reaction evidence="1">
        <text>ATP + protein L-histidine = ADP + protein N-phospho-L-histidine.</text>
        <dbReference type="EC" id="2.7.13.3"/>
    </reaction>
</comment>
<dbReference type="InterPro" id="IPR001789">
    <property type="entry name" value="Sig_transdc_resp-reg_receiver"/>
</dbReference>
<dbReference type="EMBL" id="CP003060">
    <property type="protein sequence ID" value="AEP29152.1"/>
    <property type="molecule type" value="Genomic_DNA"/>
</dbReference>
<dbReference type="InterPro" id="IPR003594">
    <property type="entry name" value="HATPase_dom"/>
</dbReference>
<dbReference type="CDD" id="cd00082">
    <property type="entry name" value="HisKA"/>
    <property type="match status" value="1"/>
</dbReference>
<feature type="modified residue" description="4-aspartylphosphate" evidence="6">
    <location>
        <position position="1124"/>
    </location>
</feature>
<dbReference type="Gene3D" id="2.130.10.10">
    <property type="entry name" value="YVTN repeat-like/Quinoprotein amine dehydrogenase"/>
    <property type="match status" value="3"/>
</dbReference>
<keyword evidence="9" id="KW-0732">Signal</keyword>
<dbReference type="SMART" id="SM00448">
    <property type="entry name" value="REC"/>
    <property type="match status" value="1"/>
</dbReference>
<dbReference type="SUPFAM" id="SSF47226">
    <property type="entry name" value="Histidine-containing phosphotransfer domain, HPT domain"/>
    <property type="match status" value="1"/>
</dbReference>